<dbReference type="Proteomes" id="UP000030889">
    <property type="component" value="Unassembled WGS sequence"/>
</dbReference>
<feature type="compositionally biased region" description="Polar residues" evidence="1">
    <location>
        <begin position="86"/>
        <end position="97"/>
    </location>
</feature>
<keyword evidence="2" id="KW-0812">Transmembrane</keyword>
<protein>
    <recommendedName>
        <fullName evidence="5">DUF4834 domain-containing protein</fullName>
    </recommendedName>
</protein>
<feature type="transmembrane region" description="Helical" evidence="2">
    <location>
        <begin position="7"/>
        <end position="24"/>
    </location>
</feature>
<keyword evidence="2" id="KW-1133">Transmembrane helix</keyword>
<evidence type="ECO:0000313" key="3">
    <source>
        <dbReference type="EMBL" id="KHE42578.1"/>
    </source>
</evidence>
<keyword evidence="2" id="KW-0472">Membrane</keyword>
<name>A0ABR4YK03_9BACT</name>
<feature type="transmembrane region" description="Helical" evidence="2">
    <location>
        <begin position="30"/>
        <end position="51"/>
    </location>
</feature>
<keyword evidence="4" id="KW-1185">Reference proteome</keyword>
<evidence type="ECO:0000256" key="1">
    <source>
        <dbReference type="SAM" id="MobiDB-lite"/>
    </source>
</evidence>
<evidence type="ECO:0000256" key="2">
    <source>
        <dbReference type="SAM" id="Phobius"/>
    </source>
</evidence>
<reference evidence="3 4" key="1">
    <citation type="submission" date="2014-09" db="EMBL/GenBank/DDBJ databases">
        <title>Alistipes sp. 627, sp. nov., a novel member of the family Rikenellaceae isolated from human faeces.</title>
        <authorList>
            <person name="Shkoporov A.N."/>
            <person name="Chaplin A.V."/>
            <person name="Motuzova O.V."/>
            <person name="Kafarskaia L.I."/>
            <person name="Khokhlova E.V."/>
            <person name="Efimov B.A."/>
        </authorList>
    </citation>
    <scope>NUCLEOTIDE SEQUENCE [LARGE SCALE GENOMIC DNA]</scope>
    <source>
        <strain evidence="3 4">627</strain>
    </source>
</reference>
<gene>
    <name evidence="3" type="ORF">LG35_03025</name>
</gene>
<dbReference type="RefSeq" id="WP_022062990.1">
    <property type="nucleotide sequence ID" value="NZ_JRGF01000003.1"/>
</dbReference>
<proteinExistence type="predicted"/>
<evidence type="ECO:0000313" key="4">
    <source>
        <dbReference type="Proteomes" id="UP000030889"/>
    </source>
</evidence>
<evidence type="ECO:0008006" key="5">
    <source>
        <dbReference type="Google" id="ProtNLM"/>
    </source>
</evidence>
<organism evidence="3 4">
    <name type="scientific">Alistipes inops</name>
    <dbReference type="NCBI Taxonomy" id="1501391"/>
    <lineage>
        <taxon>Bacteria</taxon>
        <taxon>Pseudomonadati</taxon>
        <taxon>Bacteroidota</taxon>
        <taxon>Bacteroidia</taxon>
        <taxon>Bacteroidales</taxon>
        <taxon>Rikenellaceae</taxon>
        <taxon>Alistipes</taxon>
    </lineage>
</organism>
<sequence>MRTGVGTYILIILVILILFGLVSIGDILSVAFYIVMGFIALVLIGILIFRYRMNRLRRQMEEQGETFRTYTWGGGRNQKKKDGEITVQQTETSSKKVVSNEVGDYVEYEDIREETSESRRE</sequence>
<accession>A0ABR4YK03</accession>
<dbReference type="EMBL" id="JRGF01000003">
    <property type="protein sequence ID" value="KHE42578.1"/>
    <property type="molecule type" value="Genomic_DNA"/>
</dbReference>
<feature type="region of interest" description="Disordered" evidence="1">
    <location>
        <begin position="71"/>
        <end position="98"/>
    </location>
</feature>
<comment type="caution">
    <text evidence="3">The sequence shown here is derived from an EMBL/GenBank/DDBJ whole genome shotgun (WGS) entry which is preliminary data.</text>
</comment>